<keyword evidence="1" id="KW-0732">Signal</keyword>
<dbReference type="InterPro" id="IPR050218">
    <property type="entry name" value="LptD"/>
</dbReference>
<feature type="domain" description="LPS-assembly protein LptD central" evidence="3">
    <location>
        <begin position="193"/>
        <end position="271"/>
    </location>
</feature>
<evidence type="ECO:0000256" key="1">
    <source>
        <dbReference type="HAMAP-Rule" id="MF_01411"/>
    </source>
</evidence>
<dbReference type="KEGG" id="htq:FRZ44_15860"/>
<evidence type="ECO:0000313" key="4">
    <source>
        <dbReference type="EMBL" id="QEX16293.1"/>
    </source>
</evidence>
<comment type="caution">
    <text evidence="1">Lacks conserved residue(s) required for the propagation of feature annotation.</text>
</comment>
<dbReference type="AlphaFoldDB" id="A0A5J6MFS5"/>
<feature type="chain" id="PRO_5023979588" description="LPS-assembly protein LptD" evidence="1">
    <location>
        <begin position="25"/>
        <end position="739"/>
    </location>
</feature>
<reference evidence="4 5" key="1">
    <citation type="submission" date="2019-08" db="EMBL/GenBank/DDBJ databases">
        <title>Hyperibacter terrae gen. nov., sp. nov. and Hyperibacter viscosus sp. nov., two new members in the family Rhodospirillaceae isolated from the rhizosphere of Hypericum perforatum.</title>
        <authorList>
            <person name="Noviana Z."/>
        </authorList>
    </citation>
    <scope>NUCLEOTIDE SEQUENCE [LARGE SCALE GENOMIC DNA]</scope>
    <source>
        <strain evidence="4 5">R5913</strain>
    </source>
</reference>
<dbReference type="Proteomes" id="UP000326202">
    <property type="component" value="Chromosome"/>
</dbReference>
<comment type="subunit">
    <text evidence="1">Component of the lipopolysaccharide transport and assembly complex.</text>
</comment>
<organism evidence="4 5">
    <name type="scientific">Hypericibacter terrae</name>
    <dbReference type="NCBI Taxonomy" id="2602015"/>
    <lineage>
        <taxon>Bacteria</taxon>
        <taxon>Pseudomonadati</taxon>
        <taxon>Pseudomonadota</taxon>
        <taxon>Alphaproteobacteria</taxon>
        <taxon>Rhodospirillales</taxon>
        <taxon>Dongiaceae</taxon>
        <taxon>Hypericibacter</taxon>
    </lineage>
</organism>
<comment type="subcellular location">
    <subcellularLocation>
        <location evidence="1">Cell outer membrane</location>
    </subcellularLocation>
</comment>
<dbReference type="OrthoDB" id="9760225at2"/>
<proteinExistence type="inferred from homology"/>
<dbReference type="GO" id="GO:0015920">
    <property type="term" value="P:lipopolysaccharide transport"/>
    <property type="evidence" value="ECO:0007669"/>
    <property type="project" value="InterPro"/>
</dbReference>
<evidence type="ECO:0000313" key="5">
    <source>
        <dbReference type="Proteomes" id="UP000326202"/>
    </source>
</evidence>
<dbReference type="PANTHER" id="PTHR30189">
    <property type="entry name" value="LPS-ASSEMBLY PROTEIN"/>
    <property type="match status" value="1"/>
</dbReference>
<dbReference type="InterPro" id="IPR020889">
    <property type="entry name" value="LipoPS_assembly_LptD"/>
</dbReference>
<dbReference type="HAMAP" id="MF_01411">
    <property type="entry name" value="LPS_assembly_LptD"/>
    <property type="match status" value="1"/>
</dbReference>
<keyword evidence="1" id="KW-0998">Cell outer membrane</keyword>
<name>A0A5J6MFS5_9PROT</name>
<dbReference type="InterPro" id="IPR045659">
    <property type="entry name" value="LptD_2"/>
</dbReference>
<feature type="signal peptide" evidence="1">
    <location>
        <begin position="1"/>
        <end position="24"/>
    </location>
</feature>
<sequence precursor="true">MRGGWAALIGVALAMIVASTAAWSASTDQGEQDLAKQLLPHPNSPVLLIADEITYDQEQGLVVASGHVEISQNDKVLLADRVAYVEKTQVVTADGNVAMLDQDGNVLFADHMQLKDDLKEGAITNIKMLLSDRSRMAANSAQRYAGNYTELHQAVYSPCELCASDPTRAPLWQIKAVKVTHDQEAHRIEYEDAWMEIYGVPVFYTPYFSHPDPTVKRQSGFLSPTFGMNNNLGFQVQIPYFWVLGPDQDITLSPLITTQQSVDAQAEYRYRLPDGYLQLAGSATVADRERTHNGVNETLHDQFRGNIDSYGRFDIDDNWRWGFDAQRETDKTYMRLYNLGNDRTLTSRLFAENFEGRNYLSINNYAFQGTLDTDNNDEAPIVTPVIDYNYVSEPADYGGYYKVDFNTLVLDRIQGRDSRRVSLNLGWSLPYTAPAGDIYKLDLSLRGDGYWVDDVDPDNNDVNPSGDTFSGLAGRIFPQFAFEWRYPFATTTGTVHQVIEPIVGLYASTNAGNTGKIPNEDSVGTELDDTNLFQADRFQGLDRVDNGQRVDYGVRWSAINQTIGQTTIFLGQSFRIGGDQGVFGDGSGIEQDLSDVVGRIDLQPTDWLDLLYRFRYSTTSLSARHNEVGLTVGVPEINATLSYAQIDNIDSSDLGKREEVFGTIAAKVSDYWSVNFKAREDIENNVLRYIGGGVAYEDECILLRAAITHSNVEDEEVNSGTSFLFTVGFKNLGAVDVPF</sequence>
<dbReference type="Gene3D" id="2.60.450.10">
    <property type="entry name" value="Lipopolysaccharide (LPS) transport protein A like domain"/>
    <property type="match status" value="1"/>
</dbReference>
<dbReference type="Pfam" id="PF19838">
    <property type="entry name" value="LptD_2"/>
    <property type="match status" value="1"/>
</dbReference>
<accession>A0A5J6MFS5</accession>
<feature type="domain" description="LptD C-terminal" evidence="2">
    <location>
        <begin position="303"/>
        <end position="672"/>
    </location>
</feature>
<dbReference type="InterPro" id="IPR007543">
    <property type="entry name" value="LptD_C"/>
</dbReference>
<dbReference type="PANTHER" id="PTHR30189:SF1">
    <property type="entry name" value="LPS-ASSEMBLY PROTEIN LPTD"/>
    <property type="match status" value="1"/>
</dbReference>
<gene>
    <name evidence="1 4" type="primary">lptD</name>
    <name evidence="4" type="ORF">FRZ44_15860</name>
</gene>
<dbReference type="GO" id="GO:0043165">
    <property type="term" value="P:Gram-negative-bacterium-type cell outer membrane assembly"/>
    <property type="evidence" value="ECO:0007669"/>
    <property type="project" value="UniProtKB-UniRule"/>
</dbReference>
<comment type="function">
    <text evidence="1">Involved in the assembly of lipopolysaccharide (LPS) at the surface of the outer membrane.</text>
</comment>
<protein>
    <recommendedName>
        <fullName evidence="1">LPS-assembly protein LptD</fullName>
    </recommendedName>
</protein>
<evidence type="ECO:0000259" key="3">
    <source>
        <dbReference type="Pfam" id="PF19838"/>
    </source>
</evidence>
<dbReference type="GO" id="GO:1990351">
    <property type="term" value="C:transporter complex"/>
    <property type="evidence" value="ECO:0007669"/>
    <property type="project" value="TreeGrafter"/>
</dbReference>
<dbReference type="Pfam" id="PF04453">
    <property type="entry name" value="LptD"/>
    <property type="match status" value="1"/>
</dbReference>
<comment type="similarity">
    <text evidence="1">Belongs to the LptD family.</text>
</comment>
<keyword evidence="1" id="KW-0472">Membrane</keyword>
<keyword evidence="5" id="KW-1185">Reference proteome</keyword>
<dbReference type="EMBL" id="CP042906">
    <property type="protein sequence ID" value="QEX16293.1"/>
    <property type="molecule type" value="Genomic_DNA"/>
</dbReference>
<evidence type="ECO:0000259" key="2">
    <source>
        <dbReference type="Pfam" id="PF04453"/>
    </source>
</evidence>
<dbReference type="GO" id="GO:0009279">
    <property type="term" value="C:cell outer membrane"/>
    <property type="evidence" value="ECO:0007669"/>
    <property type="project" value="UniProtKB-SubCell"/>
</dbReference>